<feature type="compositionally biased region" description="Basic and acidic residues" evidence="1">
    <location>
        <begin position="23"/>
        <end position="35"/>
    </location>
</feature>
<evidence type="ECO:0000256" key="1">
    <source>
        <dbReference type="SAM" id="MobiDB-lite"/>
    </source>
</evidence>
<feature type="region of interest" description="Disordered" evidence="1">
    <location>
        <begin position="1"/>
        <end position="131"/>
    </location>
</feature>
<evidence type="ECO:0000313" key="2">
    <source>
        <dbReference type="EMBL" id="MFB9676544.1"/>
    </source>
</evidence>
<feature type="compositionally biased region" description="Low complexity" evidence="1">
    <location>
        <begin position="93"/>
        <end position="105"/>
    </location>
</feature>
<name>A0ABV5TBT0_9ACTN</name>
<feature type="compositionally biased region" description="Gly residues" evidence="1">
    <location>
        <begin position="106"/>
        <end position="119"/>
    </location>
</feature>
<feature type="compositionally biased region" description="Acidic residues" evidence="1">
    <location>
        <begin position="58"/>
        <end position="74"/>
    </location>
</feature>
<sequence>MSEDTTERDIPEKDPPPAGPRGVDGETRVVAERSGSDTTFPERPLLADPDDARRTPEEESPEGASDAEADDGDDGTVPGDGAEDGEAGEADGDTGNAGNVGNVGNDAGGNAGEGEGTAGDGAPEPEVGPAS</sequence>
<dbReference type="RefSeq" id="WP_386156684.1">
    <property type="nucleotide sequence ID" value="NZ_JBHMBS010000005.1"/>
</dbReference>
<comment type="caution">
    <text evidence="2">The sequence shown here is derived from an EMBL/GenBank/DDBJ whole genome shotgun (WGS) entry which is preliminary data.</text>
</comment>
<reference evidence="2 3" key="1">
    <citation type="submission" date="2024-09" db="EMBL/GenBank/DDBJ databases">
        <authorList>
            <person name="Sun Q."/>
            <person name="Mori K."/>
        </authorList>
    </citation>
    <scope>NUCLEOTIDE SEQUENCE [LARGE SCALE GENOMIC DNA]</scope>
    <source>
        <strain evidence="2 3">JCM 3028</strain>
    </source>
</reference>
<organism evidence="2 3">
    <name type="scientific">Streptosporangium vulgare</name>
    <dbReference type="NCBI Taxonomy" id="46190"/>
    <lineage>
        <taxon>Bacteria</taxon>
        <taxon>Bacillati</taxon>
        <taxon>Actinomycetota</taxon>
        <taxon>Actinomycetes</taxon>
        <taxon>Streptosporangiales</taxon>
        <taxon>Streptosporangiaceae</taxon>
        <taxon>Streptosporangium</taxon>
    </lineage>
</organism>
<protein>
    <recommendedName>
        <fullName evidence="4">D-alanyl-D-alanine carboxypeptidase</fullName>
    </recommendedName>
</protein>
<keyword evidence="3" id="KW-1185">Reference proteome</keyword>
<dbReference type="EMBL" id="JBHMBS010000005">
    <property type="protein sequence ID" value="MFB9676544.1"/>
    <property type="molecule type" value="Genomic_DNA"/>
</dbReference>
<accession>A0ABV5TBT0</accession>
<evidence type="ECO:0008006" key="4">
    <source>
        <dbReference type="Google" id="ProtNLM"/>
    </source>
</evidence>
<dbReference type="Proteomes" id="UP001589610">
    <property type="component" value="Unassembled WGS sequence"/>
</dbReference>
<feature type="compositionally biased region" description="Basic and acidic residues" evidence="1">
    <location>
        <begin position="1"/>
        <end position="15"/>
    </location>
</feature>
<feature type="compositionally biased region" description="Acidic residues" evidence="1">
    <location>
        <begin position="81"/>
        <end position="92"/>
    </location>
</feature>
<proteinExistence type="predicted"/>
<gene>
    <name evidence="2" type="ORF">ACFFRH_13695</name>
</gene>
<evidence type="ECO:0000313" key="3">
    <source>
        <dbReference type="Proteomes" id="UP001589610"/>
    </source>
</evidence>